<feature type="region of interest" description="Disordered" evidence="1">
    <location>
        <begin position="1"/>
        <end position="30"/>
    </location>
</feature>
<accession>A0AAV6V1I7</accession>
<organism evidence="2 3">
    <name type="scientific">Oedothorax gibbosus</name>
    <dbReference type="NCBI Taxonomy" id="931172"/>
    <lineage>
        <taxon>Eukaryota</taxon>
        <taxon>Metazoa</taxon>
        <taxon>Ecdysozoa</taxon>
        <taxon>Arthropoda</taxon>
        <taxon>Chelicerata</taxon>
        <taxon>Arachnida</taxon>
        <taxon>Araneae</taxon>
        <taxon>Araneomorphae</taxon>
        <taxon>Entelegynae</taxon>
        <taxon>Araneoidea</taxon>
        <taxon>Linyphiidae</taxon>
        <taxon>Erigoninae</taxon>
        <taxon>Oedothorax</taxon>
    </lineage>
</organism>
<evidence type="ECO:0000313" key="3">
    <source>
        <dbReference type="Proteomes" id="UP000827092"/>
    </source>
</evidence>
<gene>
    <name evidence="2" type="ORF">JTE90_016708</name>
</gene>
<comment type="caution">
    <text evidence="2">The sequence shown here is derived from an EMBL/GenBank/DDBJ whole genome shotgun (WGS) entry which is preliminary data.</text>
</comment>
<dbReference type="Proteomes" id="UP000827092">
    <property type="component" value="Unassembled WGS sequence"/>
</dbReference>
<sequence length="111" mass="12643">MHEERRWRAHHPSIHPDAEEQEDAAAASLTQDRKFFPIHPDVTTRKFLWEIPAGNLTHPLVFGKRGGGVLGPRGGWGLYCLGGGRKWTWKAPSLTSDFRLTIRRKDGMIQM</sequence>
<reference evidence="2 3" key="1">
    <citation type="journal article" date="2022" name="Nat. Ecol. Evol.">
        <title>A masculinizing supergene underlies an exaggerated male reproductive morph in a spider.</title>
        <authorList>
            <person name="Hendrickx F."/>
            <person name="De Corte Z."/>
            <person name="Sonet G."/>
            <person name="Van Belleghem S.M."/>
            <person name="Kostlbacher S."/>
            <person name="Vangestel C."/>
        </authorList>
    </citation>
    <scope>NUCLEOTIDE SEQUENCE [LARGE SCALE GENOMIC DNA]</scope>
    <source>
        <strain evidence="2">W744_W776</strain>
    </source>
</reference>
<proteinExistence type="predicted"/>
<protein>
    <submittedName>
        <fullName evidence="2">Uncharacterized protein</fullName>
    </submittedName>
</protein>
<evidence type="ECO:0000256" key="1">
    <source>
        <dbReference type="SAM" id="MobiDB-lite"/>
    </source>
</evidence>
<evidence type="ECO:0000313" key="2">
    <source>
        <dbReference type="EMBL" id="KAG8190470.1"/>
    </source>
</evidence>
<name>A0AAV6V1I7_9ARAC</name>
<dbReference type="AlphaFoldDB" id="A0AAV6V1I7"/>
<dbReference type="EMBL" id="JAFNEN010000183">
    <property type="protein sequence ID" value="KAG8190470.1"/>
    <property type="molecule type" value="Genomic_DNA"/>
</dbReference>
<keyword evidence="3" id="KW-1185">Reference proteome</keyword>